<keyword evidence="1" id="KW-1133">Transmembrane helix</keyword>
<dbReference type="Proteomes" id="UP000027222">
    <property type="component" value="Unassembled WGS sequence"/>
</dbReference>
<dbReference type="OrthoDB" id="3267806at2759"/>
<proteinExistence type="predicted"/>
<evidence type="ECO:0000256" key="1">
    <source>
        <dbReference type="SAM" id="Phobius"/>
    </source>
</evidence>
<name>A0A067SB82_GALM3</name>
<accession>A0A067SB82</accession>
<evidence type="ECO:0000313" key="2">
    <source>
        <dbReference type="EMBL" id="KDR67222.1"/>
    </source>
</evidence>
<keyword evidence="1" id="KW-0812">Transmembrane</keyword>
<feature type="transmembrane region" description="Helical" evidence="1">
    <location>
        <begin position="12"/>
        <end position="31"/>
    </location>
</feature>
<gene>
    <name evidence="2" type="ORF">GALMADRAFT_1126095</name>
</gene>
<feature type="transmembrane region" description="Helical" evidence="1">
    <location>
        <begin position="52"/>
        <end position="80"/>
    </location>
</feature>
<reference evidence="3" key="1">
    <citation type="journal article" date="2014" name="Proc. Natl. Acad. Sci. U.S.A.">
        <title>Extensive sampling of basidiomycete genomes demonstrates inadequacy of the white-rot/brown-rot paradigm for wood decay fungi.</title>
        <authorList>
            <person name="Riley R."/>
            <person name="Salamov A.A."/>
            <person name="Brown D.W."/>
            <person name="Nagy L.G."/>
            <person name="Floudas D."/>
            <person name="Held B.W."/>
            <person name="Levasseur A."/>
            <person name="Lombard V."/>
            <person name="Morin E."/>
            <person name="Otillar R."/>
            <person name="Lindquist E.A."/>
            <person name="Sun H."/>
            <person name="LaButti K.M."/>
            <person name="Schmutz J."/>
            <person name="Jabbour D."/>
            <person name="Luo H."/>
            <person name="Baker S.E."/>
            <person name="Pisabarro A.G."/>
            <person name="Walton J.D."/>
            <person name="Blanchette R.A."/>
            <person name="Henrissat B."/>
            <person name="Martin F."/>
            <person name="Cullen D."/>
            <person name="Hibbett D.S."/>
            <person name="Grigoriev I.V."/>
        </authorList>
    </citation>
    <scope>NUCLEOTIDE SEQUENCE [LARGE SCALE GENOMIC DNA]</scope>
    <source>
        <strain evidence="3">CBS 339.88</strain>
    </source>
</reference>
<keyword evidence="1" id="KW-0472">Membrane</keyword>
<organism evidence="2 3">
    <name type="scientific">Galerina marginata (strain CBS 339.88)</name>
    <dbReference type="NCBI Taxonomy" id="685588"/>
    <lineage>
        <taxon>Eukaryota</taxon>
        <taxon>Fungi</taxon>
        <taxon>Dikarya</taxon>
        <taxon>Basidiomycota</taxon>
        <taxon>Agaricomycotina</taxon>
        <taxon>Agaricomycetes</taxon>
        <taxon>Agaricomycetidae</taxon>
        <taxon>Agaricales</taxon>
        <taxon>Agaricineae</taxon>
        <taxon>Strophariaceae</taxon>
        <taxon>Galerina</taxon>
    </lineage>
</organism>
<dbReference type="EMBL" id="KL142416">
    <property type="protein sequence ID" value="KDR67222.1"/>
    <property type="molecule type" value="Genomic_DNA"/>
</dbReference>
<keyword evidence="3" id="KW-1185">Reference proteome</keyword>
<dbReference type="AlphaFoldDB" id="A0A067SB82"/>
<protein>
    <submittedName>
        <fullName evidence="2">Uncharacterized protein</fullName>
    </submittedName>
</protein>
<sequence>MLYVDNAVYFWPFFATIVSSMAYMVVVLLYYSCFRALLKGVTLSSTRKRRFMFIYISFLLFLTTWSMVQQIYAIVAALFYPDSQDTVALTGAWLSKFPPLLVPLIWAADGFMVI</sequence>
<evidence type="ECO:0000313" key="3">
    <source>
        <dbReference type="Proteomes" id="UP000027222"/>
    </source>
</evidence>
<dbReference type="HOGENOM" id="CLU_2121279_0_0_1"/>